<gene>
    <name evidence="2" type="ORF">EPA93_13870</name>
</gene>
<dbReference type="OrthoDB" id="9837998at2"/>
<feature type="compositionally biased region" description="Basic and acidic residues" evidence="1">
    <location>
        <begin position="108"/>
        <end position="127"/>
    </location>
</feature>
<feature type="compositionally biased region" description="Basic and acidic residues" evidence="1">
    <location>
        <begin position="1"/>
        <end position="11"/>
    </location>
</feature>
<sequence>MAEQENVQRERAKNRRPQPEAPNVSQEQFTNRGTQEGYSNLGPHGDFGDFDDEANTAPDNYGEQDQFADLDNQDPYSNLYDEDPGSTPGGEDMPEDELYGLAEPLAEPGDKSRKGASRDWYGTRRSQDQQGYQQ</sequence>
<dbReference type="KEGG" id="kbs:EPA93_13870"/>
<evidence type="ECO:0000256" key="1">
    <source>
        <dbReference type="SAM" id="MobiDB-lite"/>
    </source>
</evidence>
<evidence type="ECO:0000313" key="2">
    <source>
        <dbReference type="EMBL" id="QBD77031.1"/>
    </source>
</evidence>
<feature type="compositionally biased region" description="Polar residues" evidence="1">
    <location>
        <begin position="23"/>
        <end position="38"/>
    </location>
</feature>
<dbReference type="RefSeq" id="WP_129888095.1">
    <property type="nucleotide sequence ID" value="NZ_CP035758.1"/>
</dbReference>
<proteinExistence type="predicted"/>
<dbReference type="EMBL" id="CP035758">
    <property type="protein sequence ID" value="QBD77031.1"/>
    <property type="molecule type" value="Genomic_DNA"/>
</dbReference>
<name>A0A4V0YYQ4_KTERU</name>
<protein>
    <submittedName>
        <fullName evidence="2">Uncharacterized protein</fullName>
    </submittedName>
</protein>
<dbReference type="AlphaFoldDB" id="A0A4V0YYQ4"/>
<feature type="region of interest" description="Disordered" evidence="1">
    <location>
        <begin position="1"/>
        <end position="134"/>
    </location>
</feature>
<reference evidence="2 3" key="1">
    <citation type="submission" date="2019-01" db="EMBL/GenBank/DDBJ databases">
        <title>Ktedonosporobacter rubrisoli SCAWS-G2.</title>
        <authorList>
            <person name="Huang Y."/>
            <person name="Yan B."/>
        </authorList>
    </citation>
    <scope>NUCLEOTIDE SEQUENCE [LARGE SCALE GENOMIC DNA]</scope>
    <source>
        <strain evidence="2 3">SCAWS-G2</strain>
    </source>
</reference>
<dbReference type="Proteomes" id="UP000290365">
    <property type="component" value="Chromosome"/>
</dbReference>
<keyword evidence="3" id="KW-1185">Reference proteome</keyword>
<evidence type="ECO:0000313" key="3">
    <source>
        <dbReference type="Proteomes" id="UP000290365"/>
    </source>
</evidence>
<organism evidence="2 3">
    <name type="scientific">Ktedonosporobacter rubrisoli</name>
    <dbReference type="NCBI Taxonomy" id="2509675"/>
    <lineage>
        <taxon>Bacteria</taxon>
        <taxon>Bacillati</taxon>
        <taxon>Chloroflexota</taxon>
        <taxon>Ktedonobacteria</taxon>
        <taxon>Ktedonobacterales</taxon>
        <taxon>Ktedonosporobacteraceae</taxon>
        <taxon>Ktedonosporobacter</taxon>
    </lineage>
</organism>
<accession>A0A4V0YYQ4</accession>